<sequence length="258" mass="28094">MQITNVFSYWEKENRTPFPHPNPQFPPPTTPKYPFSTSTPNNTPFFPSYPSPPPPPSFASFPANVSSLDVPGHSSTSKSTSSKLIGGAVAAVIAAVAIVSLAVFLHLHKRNKNRRSSSFNHSKSQRSDTTSNTTTFHQAPNNHQVPKLQRPSQTSSEFLYLGTLVNSHATGGGIAYSGSSSTVNDSITSNPRKMDSPELRPLPPLNAQQSGRRNYRNNADVASSKDDEDEEFYSPKGSLNGRRALLALDQFLEGLLLP</sequence>
<feature type="compositionally biased region" description="Polar residues" evidence="1">
    <location>
        <begin position="206"/>
        <end position="221"/>
    </location>
</feature>
<organism evidence="3 4">
    <name type="scientific">Rehmannia glutinosa</name>
    <name type="common">Chinese foxglove</name>
    <dbReference type="NCBI Taxonomy" id="99300"/>
    <lineage>
        <taxon>Eukaryota</taxon>
        <taxon>Viridiplantae</taxon>
        <taxon>Streptophyta</taxon>
        <taxon>Embryophyta</taxon>
        <taxon>Tracheophyta</taxon>
        <taxon>Spermatophyta</taxon>
        <taxon>Magnoliopsida</taxon>
        <taxon>eudicotyledons</taxon>
        <taxon>Gunneridae</taxon>
        <taxon>Pentapetalae</taxon>
        <taxon>asterids</taxon>
        <taxon>lamiids</taxon>
        <taxon>Lamiales</taxon>
        <taxon>Orobanchaceae</taxon>
        <taxon>Rehmannieae</taxon>
        <taxon>Rehmannia</taxon>
    </lineage>
</organism>
<dbReference type="Proteomes" id="UP001318860">
    <property type="component" value="Unassembled WGS sequence"/>
</dbReference>
<evidence type="ECO:0000313" key="4">
    <source>
        <dbReference type="Proteomes" id="UP001318860"/>
    </source>
</evidence>
<feature type="compositionally biased region" description="Pro residues" evidence="1">
    <location>
        <begin position="18"/>
        <end position="31"/>
    </location>
</feature>
<protein>
    <submittedName>
        <fullName evidence="3">Uncharacterized protein</fullName>
    </submittedName>
</protein>
<evidence type="ECO:0000256" key="2">
    <source>
        <dbReference type="SAM" id="Phobius"/>
    </source>
</evidence>
<reference evidence="3 4" key="1">
    <citation type="journal article" date="2021" name="Comput. Struct. Biotechnol. J.">
        <title>De novo genome assembly of the potent medicinal plant Rehmannia glutinosa using nanopore technology.</title>
        <authorList>
            <person name="Ma L."/>
            <person name="Dong C."/>
            <person name="Song C."/>
            <person name="Wang X."/>
            <person name="Zheng X."/>
            <person name="Niu Y."/>
            <person name="Chen S."/>
            <person name="Feng W."/>
        </authorList>
    </citation>
    <scope>NUCLEOTIDE SEQUENCE [LARGE SCALE GENOMIC DNA]</scope>
    <source>
        <strain evidence="3">DH-2019</strain>
    </source>
</reference>
<feature type="region of interest" description="Disordered" evidence="1">
    <location>
        <begin position="175"/>
        <end position="237"/>
    </location>
</feature>
<keyword evidence="4" id="KW-1185">Reference proteome</keyword>
<accession>A0ABR0XXW1</accession>
<keyword evidence="2" id="KW-0812">Transmembrane</keyword>
<feature type="compositionally biased region" description="Low complexity" evidence="1">
    <location>
        <begin position="32"/>
        <end position="46"/>
    </location>
</feature>
<feature type="compositionally biased region" description="Polar residues" evidence="1">
    <location>
        <begin position="116"/>
        <end position="152"/>
    </location>
</feature>
<feature type="region of interest" description="Disordered" evidence="1">
    <location>
        <begin position="113"/>
        <end position="152"/>
    </location>
</feature>
<feature type="transmembrane region" description="Helical" evidence="2">
    <location>
        <begin position="84"/>
        <end position="107"/>
    </location>
</feature>
<keyword evidence="2" id="KW-1133">Transmembrane helix</keyword>
<name>A0ABR0XXW1_REHGL</name>
<feature type="region of interest" description="Disordered" evidence="1">
    <location>
        <begin position="14"/>
        <end position="51"/>
    </location>
</feature>
<feature type="compositionally biased region" description="Polar residues" evidence="1">
    <location>
        <begin position="177"/>
        <end position="191"/>
    </location>
</feature>
<gene>
    <name evidence="3" type="ORF">DH2020_000810</name>
</gene>
<evidence type="ECO:0000256" key="1">
    <source>
        <dbReference type="SAM" id="MobiDB-lite"/>
    </source>
</evidence>
<proteinExistence type="predicted"/>
<comment type="caution">
    <text evidence="3">The sequence shown here is derived from an EMBL/GenBank/DDBJ whole genome shotgun (WGS) entry which is preliminary data.</text>
</comment>
<keyword evidence="2" id="KW-0472">Membrane</keyword>
<dbReference type="EMBL" id="JABTTQ020000001">
    <property type="protein sequence ID" value="KAK6163946.1"/>
    <property type="molecule type" value="Genomic_DNA"/>
</dbReference>
<evidence type="ECO:0000313" key="3">
    <source>
        <dbReference type="EMBL" id="KAK6163946.1"/>
    </source>
</evidence>